<reference evidence="2" key="1">
    <citation type="submission" date="2021-12" db="EMBL/GenBank/DDBJ databases">
        <authorList>
            <person name="King R."/>
        </authorList>
    </citation>
    <scope>NUCLEOTIDE SEQUENCE</scope>
</reference>
<proteinExistence type="predicted"/>
<evidence type="ECO:0000313" key="2">
    <source>
        <dbReference type="EMBL" id="CAH0559728.1"/>
    </source>
</evidence>
<sequence length="411" mass="46707">MEQKGIRTMGDGMDNALLSFPETLNNAITFNANLKSSKQILKSLQPVIPTSNIVQLVPKYFPKEQKAPKDLFKKGREPKFVPYEPYKAAVEPMVAPISNKVVFESKPTKNNVEIHQLVNQMADIRQEEMDKMKMTALEKGDNFIARDLWEKEKECYNNDIKNLRETNSHLENQLKFQAQVNSELKTLLVAAVGEDLESRVQHLTEDKLQLARALLNSANHLTSHQEQTEWLSGQCEVWRSKFLASSLMVEELAHWKSALTSRINELQNTIKALMEENSYTKKHSLQTYCNLKMLIDNVSDNNDTMQLKSATCVELAHTNLILADKLEKHFKVPNKNAKLSELYNGCGKIENSTFTEKNAQKLLQNPVKITNKDAICNALVGAAYGEHNMHSQNHQFHTVCCGHCKGEIQNI</sequence>
<evidence type="ECO:0000256" key="1">
    <source>
        <dbReference type="SAM" id="Coils"/>
    </source>
</evidence>
<dbReference type="PANTHER" id="PTHR13066:SF2">
    <property type="entry name" value="GOLGIN-45"/>
    <property type="match status" value="1"/>
</dbReference>
<feature type="coiled-coil region" evidence="1">
    <location>
        <begin position="146"/>
        <end position="180"/>
    </location>
</feature>
<organism evidence="2 3">
    <name type="scientific">Brassicogethes aeneus</name>
    <name type="common">Rape pollen beetle</name>
    <name type="synonym">Meligethes aeneus</name>
    <dbReference type="NCBI Taxonomy" id="1431903"/>
    <lineage>
        <taxon>Eukaryota</taxon>
        <taxon>Metazoa</taxon>
        <taxon>Ecdysozoa</taxon>
        <taxon>Arthropoda</taxon>
        <taxon>Hexapoda</taxon>
        <taxon>Insecta</taxon>
        <taxon>Pterygota</taxon>
        <taxon>Neoptera</taxon>
        <taxon>Endopterygota</taxon>
        <taxon>Coleoptera</taxon>
        <taxon>Polyphaga</taxon>
        <taxon>Cucujiformia</taxon>
        <taxon>Nitidulidae</taxon>
        <taxon>Meligethinae</taxon>
        <taxon>Brassicogethes</taxon>
    </lineage>
</organism>
<evidence type="ECO:0000313" key="3">
    <source>
        <dbReference type="Proteomes" id="UP001154078"/>
    </source>
</evidence>
<gene>
    <name evidence="2" type="ORF">MELIAE_LOCUS9742</name>
</gene>
<dbReference type="InterPro" id="IPR027095">
    <property type="entry name" value="Golgin-45"/>
</dbReference>
<dbReference type="Proteomes" id="UP001154078">
    <property type="component" value="Chromosome 6"/>
</dbReference>
<name>A0A9P0BBZ2_BRAAE</name>
<accession>A0A9P0BBZ2</accession>
<dbReference type="GO" id="GO:0043001">
    <property type="term" value="P:Golgi to plasma membrane protein transport"/>
    <property type="evidence" value="ECO:0007669"/>
    <property type="project" value="InterPro"/>
</dbReference>
<protein>
    <recommendedName>
        <fullName evidence="4">Golgin-45</fullName>
    </recommendedName>
</protein>
<dbReference type="GO" id="GO:0000139">
    <property type="term" value="C:Golgi membrane"/>
    <property type="evidence" value="ECO:0007669"/>
    <property type="project" value="TreeGrafter"/>
</dbReference>
<dbReference type="OrthoDB" id="5959043at2759"/>
<evidence type="ECO:0008006" key="4">
    <source>
        <dbReference type="Google" id="ProtNLM"/>
    </source>
</evidence>
<keyword evidence="1" id="KW-0175">Coiled coil</keyword>
<dbReference type="AlphaFoldDB" id="A0A9P0BBZ2"/>
<dbReference type="EMBL" id="OV121137">
    <property type="protein sequence ID" value="CAH0559728.1"/>
    <property type="molecule type" value="Genomic_DNA"/>
</dbReference>
<dbReference type="GO" id="GO:0007030">
    <property type="term" value="P:Golgi organization"/>
    <property type="evidence" value="ECO:0007669"/>
    <property type="project" value="InterPro"/>
</dbReference>
<keyword evidence="3" id="KW-1185">Reference proteome</keyword>
<dbReference type="PANTHER" id="PTHR13066">
    <property type="entry name" value="BASIC LEUCINE ZIPPER NUCLEAR FACTOR 1 BLZF1 PROTEIN"/>
    <property type="match status" value="1"/>
</dbReference>